<dbReference type="AlphaFoldDB" id="A0A816L2Y0"/>
<evidence type="ECO:0008006" key="3">
    <source>
        <dbReference type="Google" id="ProtNLM"/>
    </source>
</evidence>
<comment type="caution">
    <text evidence="1">The sequence shown here is derived from an EMBL/GenBank/DDBJ whole genome shotgun (WGS) entry which is preliminary data.</text>
</comment>
<evidence type="ECO:0000313" key="1">
    <source>
        <dbReference type="EMBL" id="CAF1928377.1"/>
    </source>
</evidence>
<gene>
    <name evidence="1" type="ORF">MBJ925_LOCUS3728</name>
</gene>
<dbReference type="Proteomes" id="UP000663824">
    <property type="component" value="Unassembled WGS sequence"/>
</dbReference>
<accession>A0A816L2Y0</accession>
<protein>
    <recommendedName>
        <fullName evidence="3">MULE transposase domain-containing protein</fullName>
    </recommendedName>
</protein>
<reference evidence="1" key="1">
    <citation type="submission" date="2021-02" db="EMBL/GenBank/DDBJ databases">
        <authorList>
            <person name="Nowell W R."/>
        </authorList>
    </citation>
    <scope>NUCLEOTIDE SEQUENCE</scope>
</reference>
<organism evidence="1 2">
    <name type="scientific">Rotaria magnacalcarata</name>
    <dbReference type="NCBI Taxonomy" id="392030"/>
    <lineage>
        <taxon>Eukaryota</taxon>
        <taxon>Metazoa</taxon>
        <taxon>Spiralia</taxon>
        <taxon>Gnathifera</taxon>
        <taxon>Rotifera</taxon>
        <taxon>Eurotatoria</taxon>
        <taxon>Bdelloidea</taxon>
        <taxon>Philodinida</taxon>
        <taxon>Philodinidae</taxon>
        <taxon>Rotaria</taxon>
    </lineage>
</organism>
<dbReference type="EMBL" id="CAJNRE010000530">
    <property type="protein sequence ID" value="CAF1928377.1"/>
    <property type="molecule type" value="Genomic_DNA"/>
</dbReference>
<name>A0A816L2Y0_9BILA</name>
<sequence>MICRKLMALPLLPLNDVKVALEDLKDDSPITLRDLFNYFENFWMADIPVHLWNVSDLQIRTNNNCEGWHNRFNIRVNKHHPNIWHFINCLKQEEVYFRHQIIQMRAGATGRPKTKRTNCVQRRITTLTDHYANNEINLGEYLDGLSFVVAKDKTKKINKK</sequence>
<proteinExistence type="predicted"/>
<evidence type="ECO:0000313" key="2">
    <source>
        <dbReference type="Proteomes" id="UP000663824"/>
    </source>
</evidence>